<evidence type="ECO:0000313" key="6">
    <source>
        <dbReference type="Proteomes" id="UP001145050"/>
    </source>
</evidence>
<dbReference type="Proteomes" id="UP001145050">
    <property type="component" value="Unassembled WGS sequence"/>
</dbReference>
<organism evidence="5 6">
    <name type="scientific">Terrihalobacillus insolitus</name>
    <dbReference type="NCBI Taxonomy" id="2950438"/>
    <lineage>
        <taxon>Bacteria</taxon>
        <taxon>Bacillati</taxon>
        <taxon>Bacillota</taxon>
        <taxon>Bacilli</taxon>
        <taxon>Bacillales</taxon>
        <taxon>Bacillaceae</taxon>
        <taxon>Terrihalobacillus</taxon>
    </lineage>
</organism>
<dbReference type="InterPro" id="IPR003593">
    <property type="entry name" value="AAA+_ATPase"/>
</dbReference>
<dbReference type="InterPro" id="IPR050093">
    <property type="entry name" value="ABC_SmlMolc_Importer"/>
</dbReference>
<dbReference type="PROSITE" id="PS50893">
    <property type="entry name" value="ABC_TRANSPORTER_2"/>
    <property type="match status" value="1"/>
</dbReference>
<dbReference type="PANTHER" id="PTHR42781:SF4">
    <property type="entry name" value="SPERMIDINE_PUTRESCINE IMPORT ATP-BINDING PROTEIN POTA"/>
    <property type="match status" value="1"/>
</dbReference>
<proteinExistence type="predicted"/>
<dbReference type="PROSITE" id="PS00211">
    <property type="entry name" value="ABC_TRANSPORTER_1"/>
    <property type="match status" value="1"/>
</dbReference>
<dbReference type="InterPro" id="IPR027417">
    <property type="entry name" value="P-loop_NTPase"/>
</dbReference>
<keyword evidence="6" id="KW-1185">Reference proteome</keyword>
<dbReference type="GO" id="GO:0016887">
    <property type="term" value="F:ATP hydrolysis activity"/>
    <property type="evidence" value="ECO:0007669"/>
    <property type="project" value="InterPro"/>
</dbReference>
<comment type="caution">
    <text evidence="5">The sequence shown here is derived from an EMBL/GenBank/DDBJ whole genome shotgun (WGS) entry which is preliminary data.</text>
</comment>
<dbReference type="Pfam" id="PF00005">
    <property type="entry name" value="ABC_tran"/>
    <property type="match status" value="1"/>
</dbReference>
<dbReference type="GO" id="GO:0005524">
    <property type="term" value="F:ATP binding"/>
    <property type="evidence" value="ECO:0007669"/>
    <property type="project" value="UniProtKB-KW"/>
</dbReference>
<feature type="domain" description="ABC transporter" evidence="4">
    <location>
        <begin position="1"/>
        <end position="210"/>
    </location>
</feature>
<dbReference type="InterPro" id="IPR017871">
    <property type="entry name" value="ABC_transporter-like_CS"/>
</dbReference>
<dbReference type="SUPFAM" id="SSF52540">
    <property type="entry name" value="P-loop containing nucleoside triphosphate hydrolases"/>
    <property type="match status" value="1"/>
</dbReference>
<accession>A0A9X3WS09</accession>
<evidence type="ECO:0000256" key="1">
    <source>
        <dbReference type="ARBA" id="ARBA00022448"/>
    </source>
</evidence>
<protein>
    <submittedName>
        <fullName evidence="5">ATP-binding cassette domain-containing protein</fullName>
    </submittedName>
</protein>
<evidence type="ECO:0000256" key="2">
    <source>
        <dbReference type="ARBA" id="ARBA00022741"/>
    </source>
</evidence>
<name>A0A9X3WS09_9BACI</name>
<dbReference type="PANTHER" id="PTHR42781">
    <property type="entry name" value="SPERMIDINE/PUTRESCINE IMPORT ATP-BINDING PROTEIN POTA"/>
    <property type="match status" value="1"/>
</dbReference>
<keyword evidence="1" id="KW-0813">Transport</keyword>
<keyword evidence="3 5" id="KW-0067">ATP-binding</keyword>
<reference evidence="5" key="1">
    <citation type="submission" date="2022-06" db="EMBL/GenBank/DDBJ databases">
        <title>Aquibacillus sp. a new bacterium isolated from soil saline samples.</title>
        <authorList>
            <person name="Galisteo C."/>
            <person name="De La Haba R."/>
            <person name="Sanchez-Porro C."/>
            <person name="Ventosa A."/>
        </authorList>
    </citation>
    <scope>NUCLEOTIDE SEQUENCE</scope>
    <source>
        <strain evidence="5">3ASR75-11</strain>
    </source>
</reference>
<gene>
    <name evidence="5" type="ORF">NC797_09200</name>
</gene>
<dbReference type="Gene3D" id="3.40.50.300">
    <property type="entry name" value="P-loop containing nucleotide triphosphate hydrolases"/>
    <property type="match status" value="1"/>
</dbReference>
<evidence type="ECO:0000259" key="4">
    <source>
        <dbReference type="PROSITE" id="PS50893"/>
    </source>
</evidence>
<dbReference type="RefSeq" id="WP_272436485.1">
    <property type="nucleotide sequence ID" value="NZ_JAMQKB010000007.1"/>
</dbReference>
<dbReference type="InterPro" id="IPR003439">
    <property type="entry name" value="ABC_transporter-like_ATP-bd"/>
</dbReference>
<dbReference type="EMBL" id="JAMQKB010000007">
    <property type="protein sequence ID" value="MDC3424685.1"/>
    <property type="molecule type" value="Genomic_DNA"/>
</dbReference>
<dbReference type="SMART" id="SM00382">
    <property type="entry name" value="AAA"/>
    <property type="match status" value="1"/>
</dbReference>
<evidence type="ECO:0000313" key="5">
    <source>
        <dbReference type="EMBL" id="MDC3424685.1"/>
    </source>
</evidence>
<dbReference type="AlphaFoldDB" id="A0A9X3WS09"/>
<evidence type="ECO:0000256" key="3">
    <source>
        <dbReference type="ARBA" id="ARBA00022840"/>
    </source>
</evidence>
<sequence length="210" mass="23902">MLYAFLDTKRSHFKLHVELSISNELVVLYGPSGSGKTTILNAIAGIQKPDNGKIQINNRIVFDTGKVHVPPQSRKVGYVFQDYALFPHMSVEKNVYYGVPKKQQSTFNQHINQLMSSLKVDHLRQQYPDQISGGEKQRIALVRALATKPDVLLLDEPFSALDHASRKQGQEEILRLRKEWGIPFLLVTHDHNEAIKLADRFIYIDKGKVV</sequence>
<keyword evidence="2" id="KW-0547">Nucleotide-binding</keyword>